<dbReference type="InterPro" id="IPR050300">
    <property type="entry name" value="GDXG_lipolytic_enzyme"/>
</dbReference>
<comment type="caution">
    <text evidence="4">The sequence shown here is derived from an EMBL/GenBank/DDBJ whole genome shotgun (WGS) entry which is preliminary data.</text>
</comment>
<feature type="region of interest" description="Disordered" evidence="2">
    <location>
        <begin position="287"/>
        <end position="314"/>
    </location>
</feature>
<keyword evidence="1 4" id="KW-0378">Hydrolase</keyword>
<proteinExistence type="predicted"/>
<organism evidence="4 5">
    <name type="scientific">Kitasatospora xanthocidica</name>
    <dbReference type="NCBI Taxonomy" id="83382"/>
    <lineage>
        <taxon>Bacteria</taxon>
        <taxon>Bacillati</taxon>
        <taxon>Actinomycetota</taxon>
        <taxon>Actinomycetes</taxon>
        <taxon>Kitasatosporales</taxon>
        <taxon>Streptomycetaceae</taxon>
        <taxon>Kitasatospora</taxon>
    </lineage>
</organism>
<dbReference type="Gene3D" id="3.40.50.1820">
    <property type="entry name" value="alpha/beta hydrolase"/>
    <property type="match status" value="1"/>
</dbReference>
<dbReference type="Pfam" id="PF20434">
    <property type="entry name" value="BD-FAE"/>
    <property type="match status" value="1"/>
</dbReference>
<dbReference type="InterPro" id="IPR049492">
    <property type="entry name" value="BD-FAE-like_dom"/>
</dbReference>
<protein>
    <submittedName>
        <fullName evidence="4">Alpha/beta hydrolase</fullName>
    </submittedName>
</protein>
<dbReference type="AlphaFoldDB" id="A0A373A5K6"/>
<evidence type="ECO:0000259" key="3">
    <source>
        <dbReference type="Pfam" id="PF20434"/>
    </source>
</evidence>
<name>A0A373A5K6_9ACTN</name>
<dbReference type="InterPro" id="IPR029058">
    <property type="entry name" value="AB_hydrolase_fold"/>
</dbReference>
<dbReference type="EMBL" id="QVIG01000001">
    <property type="protein sequence ID" value="RGD63341.1"/>
    <property type="molecule type" value="Genomic_DNA"/>
</dbReference>
<accession>A0A373A5K6</accession>
<evidence type="ECO:0000313" key="4">
    <source>
        <dbReference type="EMBL" id="RGD63341.1"/>
    </source>
</evidence>
<dbReference type="PANTHER" id="PTHR48081:SF33">
    <property type="entry name" value="KYNURENINE FORMAMIDASE"/>
    <property type="match status" value="1"/>
</dbReference>
<dbReference type="GO" id="GO:0016787">
    <property type="term" value="F:hydrolase activity"/>
    <property type="evidence" value="ECO:0007669"/>
    <property type="project" value="UniProtKB-KW"/>
</dbReference>
<evidence type="ECO:0000313" key="5">
    <source>
        <dbReference type="Proteomes" id="UP000263377"/>
    </source>
</evidence>
<gene>
    <name evidence="4" type="ORF">DR950_34695</name>
</gene>
<evidence type="ECO:0000256" key="1">
    <source>
        <dbReference type="ARBA" id="ARBA00022801"/>
    </source>
</evidence>
<feature type="domain" description="BD-FAE-like" evidence="3">
    <location>
        <begin position="63"/>
        <end position="158"/>
    </location>
</feature>
<dbReference type="PANTHER" id="PTHR48081">
    <property type="entry name" value="AB HYDROLASE SUPERFAMILY PROTEIN C4A8.06C"/>
    <property type="match status" value="1"/>
</dbReference>
<dbReference type="SUPFAM" id="SSF53474">
    <property type="entry name" value="alpha/beta-Hydrolases"/>
    <property type="match status" value="1"/>
</dbReference>
<reference evidence="4 5" key="1">
    <citation type="submission" date="2018-08" db="EMBL/GenBank/DDBJ databases">
        <title>Diversity &amp; Physiological Properties of Lignin-Decomposing Actinobacteria from Soil.</title>
        <authorList>
            <person name="Roh S.G."/>
            <person name="Kim S.B."/>
        </authorList>
    </citation>
    <scope>NUCLEOTIDE SEQUENCE [LARGE SCALE GENOMIC DNA]</scope>
    <source>
        <strain evidence="4 5">MMS17-GH009</strain>
    </source>
</reference>
<keyword evidence="5" id="KW-1185">Reference proteome</keyword>
<sequence>MDRAALDRQYTPSHRVPDLRAYLDRYARDSANARRRHPVLTGLPYGPHPAETLDYFPAPDGPAGPDGPPPLLVFVHGGNWQELSKDDSAFPAPPLLRAGAAVAVVGYGLAPATRLDDMVAMVRRAVHWLHRHADALGFAPDRLHLAGHSAGAHLAAMALLPRVPGTPHHGPDVSATIAGATLLSGMYDLEPVRLCYVNDALALDPAAAHRNSPLHHLPPRLPPVVLARGADETAEYARQHALMAAALRPRAPLTDLVAPAHNHFSLPYALAAPGSPLGTAVLTALARGRTGPTPDQSAARHPTPLPTPGLCQHP</sequence>
<dbReference type="Proteomes" id="UP000263377">
    <property type="component" value="Unassembled WGS sequence"/>
</dbReference>
<evidence type="ECO:0000256" key="2">
    <source>
        <dbReference type="SAM" id="MobiDB-lite"/>
    </source>
</evidence>